<proteinExistence type="inferred from homology"/>
<gene>
    <name evidence="9" type="ORF">KL86APRO_12229</name>
</gene>
<name>A0A212K6M8_9PROT</name>
<evidence type="ECO:0000256" key="6">
    <source>
        <dbReference type="ARBA" id="ARBA00022989"/>
    </source>
</evidence>
<dbReference type="AlphaFoldDB" id="A0A212K6M8"/>
<keyword evidence="4 8" id="KW-0812">Transmembrane</keyword>
<evidence type="ECO:0000256" key="4">
    <source>
        <dbReference type="ARBA" id="ARBA00022692"/>
    </source>
</evidence>
<feature type="transmembrane region" description="Helical" evidence="8">
    <location>
        <begin position="63"/>
        <end position="92"/>
    </location>
</feature>
<dbReference type="Pfam" id="PF04093">
    <property type="entry name" value="MreD"/>
    <property type="match status" value="1"/>
</dbReference>
<organism evidence="9">
    <name type="scientific">uncultured Alphaproteobacteria bacterium</name>
    <dbReference type="NCBI Taxonomy" id="91750"/>
    <lineage>
        <taxon>Bacteria</taxon>
        <taxon>Pseudomonadati</taxon>
        <taxon>Pseudomonadota</taxon>
        <taxon>Alphaproteobacteria</taxon>
        <taxon>environmental samples</taxon>
    </lineage>
</organism>
<feature type="transmembrane region" description="Helical" evidence="8">
    <location>
        <begin position="14"/>
        <end position="33"/>
    </location>
</feature>
<evidence type="ECO:0000256" key="3">
    <source>
        <dbReference type="ARBA" id="ARBA00022475"/>
    </source>
</evidence>
<sequence length="173" mass="18606">MIIEKTFREKLDLAVRQTLPFVTAVIAALLMATQTHVPRLNSMMPMLSLGVAFFWSVHRPQLFGIGAAFVVGLLQDLVTGVPLGLGTMILLLTRAAVAPQARLFLGKPFVMHWWGFILLSFAAAAVSWLVAAVVLGVLAPVGLVVMSALLGVVVFPLVYGVCSIVERLLAEEP</sequence>
<comment type="similarity">
    <text evidence="2">Belongs to the MreD family.</text>
</comment>
<accession>A0A212K6M8</accession>
<feature type="transmembrane region" description="Helical" evidence="8">
    <location>
        <begin position="113"/>
        <end position="138"/>
    </location>
</feature>
<dbReference type="GO" id="GO:0008360">
    <property type="term" value="P:regulation of cell shape"/>
    <property type="evidence" value="ECO:0007669"/>
    <property type="project" value="UniProtKB-KW"/>
</dbReference>
<evidence type="ECO:0000313" key="9">
    <source>
        <dbReference type="EMBL" id="SBW07326.1"/>
    </source>
</evidence>
<keyword evidence="7 8" id="KW-0472">Membrane</keyword>
<reference evidence="9" key="1">
    <citation type="submission" date="2016-04" db="EMBL/GenBank/DDBJ databases">
        <authorList>
            <person name="Evans L.H."/>
            <person name="Alamgir A."/>
            <person name="Owens N."/>
            <person name="Weber N.D."/>
            <person name="Virtaneva K."/>
            <person name="Barbian K."/>
            <person name="Babar A."/>
            <person name="Rosenke K."/>
        </authorList>
    </citation>
    <scope>NUCLEOTIDE SEQUENCE</scope>
    <source>
        <strain evidence="9">86</strain>
    </source>
</reference>
<keyword evidence="5" id="KW-0133">Cell shape</keyword>
<dbReference type="InterPro" id="IPR007227">
    <property type="entry name" value="Cell_shape_determining_MreD"/>
</dbReference>
<feature type="transmembrane region" description="Helical" evidence="8">
    <location>
        <begin position="144"/>
        <end position="165"/>
    </location>
</feature>
<comment type="subcellular location">
    <subcellularLocation>
        <location evidence="1">Cell membrane</location>
        <topology evidence="1">Multi-pass membrane protein</topology>
    </subcellularLocation>
</comment>
<keyword evidence="3" id="KW-1003">Cell membrane</keyword>
<keyword evidence="6 8" id="KW-1133">Transmembrane helix</keyword>
<evidence type="ECO:0000256" key="5">
    <source>
        <dbReference type="ARBA" id="ARBA00022960"/>
    </source>
</evidence>
<evidence type="ECO:0000256" key="7">
    <source>
        <dbReference type="ARBA" id="ARBA00023136"/>
    </source>
</evidence>
<evidence type="ECO:0000256" key="8">
    <source>
        <dbReference type="SAM" id="Phobius"/>
    </source>
</evidence>
<evidence type="ECO:0000256" key="2">
    <source>
        <dbReference type="ARBA" id="ARBA00007776"/>
    </source>
</evidence>
<protein>
    <submittedName>
        <fullName evidence="9">Putative Rod shape-determining protein MreD</fullName>
    </submittedName>
</protein>
<dbReference type="EMBL" id="FLUO01000001">
    <property type="protein sequence ID" value="SBW07326.1"/>
    <property type="molecule type" value="Genomic_DNA"/>
</dbReference>
<dbReference type="GO" id="GO:0005886">
    <property type="term" value="C:plasma membrane"/>
    <property type="evidence" value="ECO:0007669"/>
    <property type="project" value="UniProtKB-SubCell"/>
</dbReference>
<dbReference type="NCBIfam" id="TIGR03426">
    <property type="entry name" value="shape_MreD"/>
    <property type="match status" value="1"/>
</dbReference>
<evidence type="ECO:0000256" key="1">
    <source>
        <dbReference type="ARBA" id="ARBA00004651"/>
    </source>
</evidence>